<gene>
    <name evidence="2" type="ORF">FCM35_KLT13317</name>
</gene>
<organism evidence="2 3">
    <name type="scientific">Carex littledalei</name>
    <dbReference type="NCBI Taxonomy" id="544730"/>
    <lineage>
        <taxon>Eukaryota</taxon>
        <taxon>Viridiplantae</taxon>
        <taxon>Streptophyta</taxon>
        <taxon>Embryophyta</taxon>
        <taxon>Tracheophyta</taxon>
        <taxon>Spermatophyta</taxon>
        <taxon>Magnoliopsida</taxon>
        <taxon>Liliopsida</taxon>
        <taxon>Poales</taxon>
        <taxon>Cyperaceae</taxon>
        <taxon>Cyperoideae</taxon>
        <taxon>Cariceae</taxon>
        <taxon>Carex</taxon>
        <taxon>Carex subgen. Euthyceras</taxon>
    </lineage>
</organism>
<comment type="caution">
    <text evidence="2">The sequence shown here is derived from an EMBL/GenBank/DDBJ whole genome shotgun (WGS) entry which is preliminary data.</text>
</comment>
<dbReference type="PANTHER" id="PTHR44542">
    <property type="entry name" value="THIOSULFATE SULFURTRANSFERASE 18"/>
    <property type="match status" value="1"/>
</dbReference>
<proteinExistence type="predicted"/>
<evidence type="ECO:0000259" key="1">
    <source>
        <dbReference type="PROSITE" id="PS50206"/>
    </source>
</evidence>
<dbReference type="SUPFAM" id="SSF52821">
    <property type="entry name" value="Rhodanese/Cell cycle control phosphatase"/>
    <property type="match status" value="1"/>
</dbReference>
<dbReference type="PANTHER" id="PTHR44542:SF14">
    <property type="entry name" value="PROTEIN HIGH ARSENIC CONTENT 1, MITOCHONDRIAL-RELATED"/>
    <property type="match status" value="1"/>
</dbReference>
<accession>A0A833QLZ9</accession>
<reference evidence="2" key="1">
    <citation type="submission" date="2020-01" db="EMBL/GenBank/DDBJ databases">
        <title>Genome sequence of Kobresia littledalei, the first chromosome-level genome in the family Cyperaceae.</title>
        <authorList>
            <person name="Qu G."/>
        </authorList>
    </citation>
    <scope>NUCLEOTIDE SEQUENCE</scope>
    <source>
        <strain evidence="2">C.B.Clarke</strain>
        <tissue evidence="2">Leaf</tissue>
    </source>
</reference>
<dbReference type="PROSITE" id="PS50206">
    <property type="entry name" value="RHODANESE_3"/>
    <property type="match status" value="1"/>
</dbReference>
<dbReference type="Proteomes" id="UP000623129">
    <property type="component" value="Unassembled WGS sequence"/>
</dbReference>
<keyword evidence="3" id="KW-1185">Reference proteome</keyword>
<dbReference type="AlphaFoldDB" id="A0A833QLZ9"/>
<evidence type="ECO:0000313" key="2">
    <source>
        <dbReference type="EMBL" id="KAF3322176.1"/>
    </source>
</evidence>
<dbReference type="OrthoDB" id="566238at2759"/>
<feature type="domain" description="Rhodanese" evidence="1">
    <location>
        <begin position="37"/>
        <end position="137"/>
    </location>
</feature>
<dbReference type="Gene3D" id="3.40.250.10">
    <property type="entry name" value="Rhodanese-like domain"/>
    <property type="match status" value="1"/>
</dbReference>
<dbReference type="InterPro" id="IPR001763">
    <property type="entry name" value="Rhodanese-like_dom"/>
</dbReference>
<dbReference type="CDD" id="cd00158">
    <property type="entry name" value="RHOD"/>
    <property type="match status" value="1"/>
</dbReference>
<dbReference type="InterPro" id="IPR044684">
    <property type="entry name" value="STR17/STR18/HARC1-like"/>
</dbReference>
<protein>
    <submittedName>
        <fullName evidence="2">Rhodanese-like domain-containing protein 19</fullName>
    </submittedName>
</protein>
<name>A0A833QLZ9_9POAL</name>
<dbReference type="EMBL" id="SWLB01000025">
    <property type="protein sequence ID" value="KAF3322176.1"/>
    <property type="molecule type" value="Genomic_DNA"/>
</dbReference>
<dbReference type="GO" id="GO:0003824">
    <property type="term" value="F:catalytic activity"/>
    <property type="evidence" value="ECO:0007669"/>
    <property type="project" value="InterPro"/>
</dbReference>
<sequence>MATAVSCASPLVGSMNGLPSSEVAVVTIDVNTAKDLVHSKHLYLDVRTLEEFDEGHLENSIVVPYLFITPQGREKNPQFLEQVLSACKKEDNIIVGCRSGVRSLQASADLLNAGFKSIKNMEGGYIAWVANGFAVKQPQKIV</sequence>
<dbReference type="Pfam" id="PF00581">
    <property type="entry name" value="Rhodanese"/>
    <property type="match status" value="1"/>
</dbReference>
<evidence type="ECO:0000313" key="3">
    <source>
        <dbReference type="Proteomes" id="UP000623129"/>
    </source>
</evidence>
<dbReference type="InterPro" id="IPR036873">
    <property type="entry name" value="Rhodanese-like_dom_sf"/>
</dbReference>
<dbReference type="SMART" id="SM00450">
    <property type="entry name" value="RHOD"/>
    <property type="match status" value="1"/>
</dbReference>